<evidence type="ECO:0000313" key="3">
    <source>
        <dbReference type="Proteomes" id="UP000503251"/>
    </source>
</evidence>
<feature type="domain" description="Glycosyltransferase 2-like" evidence="1">
    <location>
        <begin position="5"/>
        <end position="116"/>
    </location>
</feature>
<dbReference type="CDD" id="cd04186">
    <property type="entry name" value="GT_2_like_c"/>
    <property type="match status" value="1"/>
</dbReference>
<dbReference type="Proteomes" id="UP000503251">
    <property type="component" value="Chromosome"/>
</dbReference>
<dbReference type="Pfam" id="PF00535">
    <property type="entry name" value="Glycos_transf_2"/>
    <property type="match status" value="1"/>
</dbReference>
<dbReference type="InterPro" id="IPR001173">
    <property type="entry name" value="Glyco_trans_2-like"/>
</dbReference>
<evidence type="ECO:0000259" key="1">
    <source>
        <dbReference type="Pfam" id="PF00535"/>
    </source>
</evidence>
<sequence>MTDFSVLIVNWNGRGYLEKCLRSVYGSMGEAEFQCVVVDNASTDGSVAMVREQFPQVTLVESGSNLGFARGNNLGFDYCQGRYVFLVNSDIEMHTGGFAELYAYMDAHPEAGMVGPKVLNPDLTLQANCLILPNPWNIVLRALALDRLLARFGIASGEFAPESAYDREHEVDALVGCFLGVRREALDQVGPLDSDFFMYGEDLDWCKRFHQAGWSICLCPQVAVIHYGGGSSDNAPVPFYLELKRSSLRYWAKHYGMLGMVWCRLVTMLHEAVRVLFGVAGMIARPSQRDIFQSKARRSLACLGRLLNPGWGLQSPKERPKEQLGHGG</sequence>
<dbReference type="SUPFAM" id="SSF53448">
    <property type="entry name" value="Nucleotide-diphospho-sugar transferases"/>
    <property type="match status" value="1"/>
</dbReference>
<dbReference type="InterPro" id="IPR029044">
    <property type="entry name" value="Nucleotide-diphossugar_trans"/>
</dbReference>
<evidence type="ECO:0000313" key="2">
    <source>
        <dbReference type="EMBL" id="QJT07743.1"/>
    </source>
</evidence>
<keyword evidence="3" id="KW-1185">Reference proteome</keyword>
<name>A0ABX6NAX8_9BACT</name>
<protein>
    <submittedName>
        <fullName evidence="2">Glycosyltransferase family 2 protein</fullName>
    </submittedName>
</protein>
<dbReference type="RefSeq" id="WP_171266398.1">
    <property type="nucleotide sequence ID" value="NZ_CP039543.1"/>
</dbReference>
<gene>
    <name evidence="2" type="ORF">E8L03_01830</name>
</gene>
<dbReference type="PANTHER" id="PTHR43179">
    <property type="entry name" value="RHAMNOSYLTRANSFERASE WBBL"/>
    <property type="match status" value="1"/>
</dbReference>
<dbReference type="EMBL" id="CP039543">
    <property type="protein sequence ID" value="QJT07743.1"/>
    <property type="molecule type" value="Genomic_DNA"/>
</dbReference>
<organism evidence="2 3">
    <name type="scientific">Oceanidesulfovibrio marinus</name>
    <dbReference type="NCBI Taxonomy" id="370038"/>
    <lineage>
        <taxon>Bacteria</taxon>
        <taxon>Pseudomonadati</taxon>
        <taxon>Thermodesulfobacteriota</taxon>
        <taxon>Desulfovibrionia</taxon>
        <taxon>Desulfovibrionales</taxon>
        <taxon>Desulfovibrionaceae</taxon>
        <taxon>Oceanidesulfovibrio</taxon>
    </lineage>
</organism>
<reference evidence="2 3" key="1">
    <citation type="submission" date="2019-04" db="EMBL/GenBank/DDBJ databases">
        <title>Isolation and culture of sulfate reducing bacteria from the cold seep of the South China Sea.</title>
        <authorList>
            <person name="Sun C."/>
            <person name="Liu R."/>
        </authorList>
    </citation>
    <scope>NUCLEOTIDE SEQUENCE [LARGE SCALE GENOMIC DNA]</scope>
    <source>
        <strain evidence="2 3">CS1</strain>
    </source>
</reference>
<accession>A0ABX6NAX8</accession>
<proteinExistence type="predicted"/>
<dbReference type="PANTHER" id="PTHR43179:SF7">
    <property type="entry name" value="RHAMNOSYLTRANSFERASE WBBL"/>
    <property type="match status" value="1"/>
</dbReference>
<dbReference type="Gene3D" id="3.90.550.10">
    <property type="entry name" value="Spore Coat Polysaccharide Biosynthesis Protein SpsA, Chain A"/>
    <property type="match status" value="1"/>
</dbReference>